<gene>
    <name evidence="3" type="primary">LOC107766642</name>
</gene>
<dbReference type="PaxDb" id="4097-A0A1S3XMP7"/>
<dbReference type="OMA" id="FEMQERS"/>
<dbReference type="RefSeq" id="XP_016440937.1">
    <property type="nucleotide sequence ID" value="XM_016585451.1"/>
</dbReference>
<dbReference type="GO" id="GO:0051225">
    <property type="term" value="P:spindle assembly"/>
    <property type="evidence" value="ECO:0000318"/>
    <property type="project" value="GO_Central"/>
</dbReference>
<dbReference type="PANTHER" id="PTHR31807:SF31">
    <property type="entry name" value="QWRF MOTIF PROTEIN (DUF566)-RELATED"/>
    <property type="match status" value="1"/>
</dbReference>
<evidence type="ECO:0000313" key="3">
    <source>
        <dbReference type="RefSeq" id="XP_016440937.2"/>
    </source>
</evidence>
<dbReference type="GeneID" id="107766642"/>
<dbReference type="GO" id="GO:0008017">
    <property type="term" value="F:microtubule binding"/>
    <property type="evidence" value="ECO:0000318"/>
    <property type="project" value="GO_Central"/>
</dbReference>
<name>A0A1S3XMP7_TOBAC</name>
<dbReference type="GO" id="GO:0005737">
    <property type="term" value="C:cytoplasm"/>
    <property type="evidence" value="ECO:0000318"/>
    <property type="project" value="GO_Central"/>
</dbReference>
<comment type="similarity">
    <text evidence="1">Belongs to the QWRF family.</text>
</comment>
<keyword evidence="2" id="KW-1185">Reference proteome</keyword>
<dbReference type="OrthoDB" id="774923at2759"/>
<accession>A0A1S3XMP7</accession>
<evidence type="ECO:0000313" key="2">
    <source>
        <dbReference type="Proteomes" id="UP000790787"/>
    </source>
</evidence>
<dbReference type="KEGG" id="nta:107766642"/>
<reference evidence="3" key="2">
    <citation type="submission" date="2025-08" db="UniProtKB">
        <authorList>
            <consortium name="RefSeq"/>
        </authorList>
    </citation>
    <scope>IDENTIFICATION</scope>
    <source>
        <tissue evidence="3">Leaf</tissue>
    </source>
</reference>
<dbReference type="Proteomes" id="UP000790787">
    <property type="component" value="Chromosome 10"/>
</dbReference>
<dbReference type="PANTHER" id="PTHR31807">
    <property type="entry name" value="AUGMIN FAMILY MEMBER"/>
    <property type="match status" value="1"/>
</dbReference>
<reference evidence="2" key="1">
    <citation type="journal article" date="2014" name="Nat. Commun.">
        <title>The tobacco genome sequence and its comparison with those of tomato and potato.</title>
        <authorList>
            <person name="Sierro N."/>
            <person name="Battey J.N."/>
            <person name="Ouadi S."/>
            <person name="Bakaher N."/>
            <person name="Bovet L."/>
            <person name="Willig A."/>
            <person name="Goepfert S."/>
            <person name="Peitsch M.C."/>
            <person name="Ivanov N.V."/>
        </authorList>
    </citation>
    <scope>NUCLEOTIDE SEQUENCE [LARGE SCALE GENOMIC DNA]</scope>
</reference>
<dbReference type="AlphaFoldDB" id="A0A1S3XMP7"/>
<dbReference type="Pfam" id="PF04484">
    <property type="entry name" value="QWRF"/>
    <property type="match status" value="1"/>
</dbReference>
<organism evidence="2 3">
    <name type="scientific">Nicotiana tabacum</name>
    <name type="common">Common tobacco</name>
    <dbReference type="NCBI Taxonomy" id="4097"/>
    <lineage>
        <taxon>Eukaryota</taxon>
        <taxon>Viridiplantae</taxon>
        <taxon>Streptophyta</taxon>
        <taxon>Embryophyta</taxon>
        <taxon>Tracheophyta</taxon>
        <taxon>Spermatophyta</taxon>
        <taxon>Magnoliopsida</taxon>
        <taxon>eudicotyledons</taxon>
        <taxon>Gunneridae</taxon>
        <taxon>Pentapetalae</taxon>
        <taxon>asterids</taxon>
        <taxon>lamiids</taxon>
        <taxon>Solanales</taxon>
        <taxon>Solanaceae</taxon>
        <taxon>Nicotianoideae</taxon>
        <taxon>Nicotianeae</taxon>
        <taxon>Nicotiana</taxon>
    </lineage>
</organism>
<dbReference type="InterPro" id="IPR007573">
    <property type="entry name" value="QWRF"/>
</dbReference>
<sequence>MKENDCENMGFDHSLTPKKPKSRKISSRYLSTTSNRSILDTENQSPQNIVPKPRSSTDCNKLKSLENSGLMGKLWPSSSSTVDTFANHLGNERQKDIEEHKNPMSLSKQKSCTEFSRFENEKEKRRSFFGGRYTRKLKFPGRFSTSSNLLEDYSDHIVPGRLSIDEDENSLGRRSNSARIRSDIGHDSESEYSDIGSNNSFDSPVIRRNLAPSYMAPTMSSRKAGIEVPSKYMQESSSKWSRRWSADSSVQKPVSSDTSPKLGLKFNNPIQRAGSLNSKISKWTLSPGRPNSPPVLMENKGTFMSNMKPPTSPSRAKKVGNFLSMGLELFKGKKFSSVAASPLRPGMTESVHRLRMLHNRLLQWRYVNTRADIVNQNISKHAEANLVYAWDGLIKLRQSVVQKKLQLQRQKLDMKLSSILHAQIKLLETWDSMERQHSSSVSKSIDGLQSAVCRVPLIEGATVEPQSSIIALQHASDVSSSIKLILSNFSSGAEKTAEVLKEMAELAVQEKLLLEEFLELFKNISALENQERSLKCSIMQLGLQQEHYCKKEKDMVSA</sequence>
<dbReference type="RefSeq" id="XP_016440937.2">
    <property type="nucleotide sequence ID" value="XM_016585451.2"/>
</dbReference>
<dbReference type="STRING" id="4097.A0A1S3XMP7"/>
<evidence type="ECO:0000256" key="1">
    <source>
        <dbReference type="ARBA" id="ARBA00010016"/>
    </source>
</evidence>
<dbReference type="GO" id="GO:0005880">
    <property type="term" value="C:nuclear microtubule"/>
    <property type="evidence" value="ECO:0000318"/>
    <property type="project" value="GO_Central"/>
</dbReference>
<protein>
    <submittedName>
        <fullName evidence="3">QWRF motif-containing protein 3-like</fullName>
    </submittedName>
</protein>
<proteinExistence type="inferred from homology"/>